<protein>
    <submittedName>
        <fullName evidence="2">Uncharacterized protein</fullName>
    </submittedName>
</protein>
<proteinExistence type="predicted"/>
<keyword evidence="3" id="KW-1185">Reference proteome</keyword>
<comment type="caution">
    <text evidence="2">The sequence shown here is derived from an EMBL/GenBank/DDBJ whole genome shotgun (WGS) entry which is preliminary data.</text>
</comment>
<sequence>MIVISLCSATVKSPFWLPDLRFRHASNGPLTCEIARWRNRAPIGKTPDDETPPDLQAYKNRRVNSTLHDGAAAEKGERGEGGVEGNGRMRERGARRRRRENEREGMAVALSASEGESG</sequence>
<organism evidence="2 3">
    <name type="scientific">Ficus carica</name>
    <name type="common">Common fig</name>
    <dbReference type="NCBI Taxonomy" id="3494"/>
    <lineage>
        <taxon>Eukaryota</taxon>
        <taxon>Viridiplantae</taxon>
        <taxon>Streptophyta</taxon>
        <taxon>Embryophyta</taxon>
        <taxon>Tracheophyta</taxon>
        <taxon>Spermatophyta</taxon>
        <taxon>Magnoliopsida</taxon>
        <taxon>eudicotyledons</taxon>
        <taxon>Gunneridae</taxon>
        <taxon>Pentapetalae</taxon>
        <taxon>rosids</taxon>
        <taxon>fabids</taxon>
        <taxon>Rosales</taxon>
        <taxon>Moraceae</taxon>
        <taxon>Ficeae</taxon>
        <taxon>Ficus</taxon>
    </lineage>
</organism>
<evidence type="ECO:0000313" key="2">
    <source>
        <dbReference type="EMBL" id="GMN53182.1"/>
    </source>
</evidence>
<dbReference type="EMBL" id="BTGU01000045">
    <property type="protein sequence ID" value="GMN53182.1"/>
    <property type="molecule type" value="Genomic_DNA"/>
</dbReference>
<name>A0AA88ALU8_FICCA</name>
<evidence type="ECO:0000313" key="3">
    <source>
        <dbReference type="Proteomes" id="UP001187192"/>
    </source>
</evidence>
<reference evidence="2" key="1">
    <citation type="submission" date="2023-07" db="EMBL/GenBank/DDBJ databases">
        <title>draft genome sequence of fig (Ficus carica).</title>
        <authorList>
            <person name="Takahashi T."/>
            <person name="Nishimura K."/>
        </authorList>
    </citation>
    <scope>NUCLEOTIDE SEQUENCE</scope>
</reference>
<accession>A0AA88ALU8</accession>
<gene>
    <name evidence="2" type="ORF">TIFTF001_022326</name>
</gene>
<feature type="compositionally biased region" description="Basic and acidic residues" evidence="1">
    <location>
        <begin position="71"/>
        <end position="92"/>
    </location>
</feature>
<evidence type="ECO:0000256" key="1">
    <source>
        <dbReference type="SAM" id="MobiDB-lite"/>
    </source>
</evidence>
<feature type="region of interest" description="Disordered" evidence="1">
    <location>
        <begin position="62"/>
        <end position="118"/>
    </location>
</feature>
<dbReference type="AlphaFoldDB" id="A0AA88ALU8"/>
<dbReference type="Proteomes" id="UP001187192">
    <property type="component" value="Unassembled WGS sequence"/>
</dbReference>